<dbReference type="Proteomes" id="UP000232455">
    <property type="component" value="Unassembled WGS sequence"/>
</dbReference>
<accession>A0ABX4PSK4</accession>
<name>A0ABX4PSK4_9PSED</name>
<keyword evidence="2" id="KW-1185">Reference proteome</keyword>
<sequence>MSYKCWRFLIVEENSIVQTRIAKTLTQLGCRNLTPVGSFRELLALTHYSHDPFLYFDLMIINGELFATMGVDPVRFFQSNKQIRQGVIHDLRRGQPQPETIYANARRQLSLIRTPDRQTLGALLEQLVV</sequence>
<organism evidence="1 2">
    <name type="scientific">Pseudomonas baetica</name>
    <dbReference type="NCBI Taxonomy" id="674054"/>
    <lineage>
        <taxon>Bacteria</taxon>
        <taxon>Pseudomonadati</taxon>
        <taxon>Pseudomonadota</taxon>
        <taxon>Gammaproteobacteria</taxon>
        <taxon>Pseudomonadales</taxon>
        <taxon>Pseudomonadaceae</taxon>
        <taxon>Pseudomonas</taxon>
    </lineage>
</organism>
<gene>
    <name evidence="1" type="ORF">ATI02_0741</name>
</gene>
<evidence type="ECO:0000313" key="2">
    <source>
        <dbReference type="Proteomes" id="UP000232455"/>
    </source>
</evidence>
<evidence type="ECO:0008006" key="3">
    <source>
        <dbReference type="Google" id="ProtNLM"/>
    </source>
</evidence>
<comment type="caution">
    <text evidence="1">The sequence shown here is derived from an EMBL/GenBank/DDBJ whole genome shotgun (WGS) entry which is preliminary data.</text>
</comment>
<evidence type="ECO:0000313" key="1">
    <source>
        <dbReference type="EMBL" id="PKA68016.1"/>
    </source>
</evidence>
<dbReference type="EMBL" id="PHHE01000001">
    <property type="protein sequence ID" value="PKA68016.1"/>
    <property type="molecule type" value="Genomic_DNA"/>
</dbReference>
<proteinExistence type="predicted"/>
<reference evidence="1 2" key="1">
    <citation type="submission" date="2017-11" db="EMBL/GenBank/DDBJ databases">
        <title>Genome sequencing of a diverse group of Pseudomonas species.</title>
        <authorList>
            <person name="Loper J."/>
        </authorList>
    </citation>
    <scope>NUCLEOTIDE SEQUENCE [LARGE SCALE GENOMIC DNA]</scope>
    <source>
        <strain evidence="1 2">LMG 25716</strain>
    </source>
</reference>
<protein>
    <recommendedName>
        <fullName evidence="3">Response regulator</fullName>
    </recommendedName>
</protein>